<evidence type="ECO:0000313" key="8">
    <source>
        <dbReference type="EMBL" id="ABD79272.1"/>
    </source>
</evidence>
<feature type="domain" description="RDD" evidence="7">
    <location>
        <begin position="26"/>
        <end position="162"/>
    </location>
</feature>
<sequence length="171" mass="18832">MSDNDIYKAPESKLLDENNVSEIELAGRWYRLGGAIVDSIAFMAVYIPVMIVLGVWETIISGEKPTFLLTLTLTAIGLLIFVCLNGYFLYTNGQTIGKKLLGTKIVSASTHEILPLGKVMSFRVLPVQVASIVPFIGPWMSIVDVLFIFGKSKQCVHDLIANTIVIKVQQD</sequence>
<dbReference type="GO" id="GO:0005886">
    <property type="term" value="C:plasma membrane"/>
    <property type="evidence" value="ECO:0007669"/>
    <property type="project" value="UniProtKB-SubCell"/>
</dbReference>
<dbReference type="PANTHER" id="PTHR36115">
    <property type="entry name" value="PROLINE-RICH ANTIGEN HOMOLOG-RELATED"/>
    <property type="match status" value="1"/>
</dbReference>
<organism evidence="8 9">
    <name type="scientific">Saccharophagus degradans (strain 2-40 / ATCC 43961 / DSM 17024)</name>
    <dbReference type="NCBI Taxonomy" id="203122"/>
    <lineage>
        <taxon>Bacteria</taxon>
        <taxon>Pseudomonadati</taxon>
        <taxon>Pseudomonadota</taxon>
        <taxon>Gammaproteobacteria</taxon>
        <taxon>Cellvibrionales</taxon>
        <taxon>Cellvibrionaceae</taxon>
        <taxon>Saccharophagus</taxon>
    </lineage>
</organism>
<dbReference type="Proteomes" id="UP000001947">
    <property type="component" value="Chromosome"/>
</dbReference>
<dbReference type="KEGG" id="sde:Sde_0008"/>
<keyword evidence="2" id="KW-1003">Cell membrane</keyword>
<gene>
    <name evidence="8" type="ordered locus">Sde_0008</name>
</gene>
<dbReference type="RefSeq" id="WP_011466496.1">
    <property type="nucleotide sequence ID" value="NC_007912.1"/>
</dbReference>
<evidence type="ECO:0000256" key="3">
    <source>
        <dbReference type="ARBA" id="ARBA00022692"/>
    </source>
</evidence>
<evidence type="ECO:0000256" key="1">
    <source>
        <dbReference type="ARBA" id="ARBA00004651"/>
    </source>
</evidence>
<name>Q21PU8_SACD2</name>
<evidence type="ECO:0000256" key="5">
    <source>
        <dbReference type="ARBA" id="ARBA00023136"/>
    </source>
</evidence>
<proteinExistence type="predicted"/>
<dbReference type="Pfam" id="PF06271">
    <property type="entry name" value="RDD"/>
    <property type="match status" value="1"/>
</dbReference>
<keyword evidence="4 6" id="KW-1133">Transmembrane helix</keyword>
<evidence type="ECO:0000256" key="2">
    <source>
        <dbReference type="ARBA" id="ARBA00022475"/>
    </source>
</evidence>
<evidence type="ECO:0000259" key="7">
    <source>
        <dbReference type="Pfam" id="PF06271"/>
    </source>
</evidence>
<dbReference type="HOGENOM" id="CLU_079635_3_0_6"/>
<dbReference type="PANTHER" id="PTHR36115:SF4">
    <property type="entry name" value="MEMBRANE PROTEIN"/>
    <property type="match status" value="1"/>
</dbReference>
<dbReference type="EMBL" id="CP000282">
    <property type="protein sequence ID" value="ABD79272.1"/>
    <property type="molecule type" value="Genomic_DNA"/>
</dbReference>
<dbReference type="eggNOG" id="COG1714">
    <property type="taxonomic scope" value="Bacteria"/>
</dbReference>
<feature type="transmembrane region" description="Helical" evidence="6">
    <location>
        <begin position="68"/>
        <end position="90"/>
    </location>
</feature>
<evidence type="ECO:0000256" key="6">
    <source>
        <dbReference type="SAM" id="Phobius"/>
    </source>
</evidence>
<feature type="transmembrane region" description="Helical" evidence="6">
    <location>
        <begin position="125"/>
        <end position="149"/>
    </location>
</feature>
<dbReference type="OrthoDB" id="8612316at2"/>
<accession>Q21PU8</accession>
<evidence type="ECO:0000313" key="9">
    <source>
        <dbReference type="Proteomes" id="UP000001947"/>
    </source>
</evidence>
<reference evidence="8 9" key="1">
    <citation type="journal article" date="2008" name="PLoS Genet.">
        <title>Complete genome sequence of the complex carbohydrate-degrading marine bacterium, Saccharophagus degradans strain 2-40 T.</title>
        <authorList>
            <person name="Weiner R.M."/>
            <person name="Taylor L.E.II."/>
            <person name="Henrissat B."/>
            <person name="Hauser L."/>
            <person name="Land M."/>
            <person name="Coutinho P.M."/>
            <person name="Rancurel C."/>
            <person name="Saunders E.H."/>
            <person name="Longmire A.G."/>
            <person name="Zhang H."/>
            <person name="Bayer E.A."/>
            <person name="Gilbert H.J."/>
            <person name="Larimer F."/>
            <person name="Zhulin I.B."/>
            <person name="Ekborg N.A."/>
            <person name="Lamed R."/>
            <person name="Richardson P.M."/>
            <person name="Borovok I."/>
            <person name="Hutcheson S."/>
        </authorList>
    </citation>
    <scope>NUCLEOTIDE SEQUENCE [LARGE SCALE GENOMIC DNA]</scope>
    <source>
        <strain evidence="9">2-40 / ATCC 43961 / DSM 17024</strain>
    </source>
</reference>
<keyword evidence="9" id="KW-1185">Reference proteome</keyword>
<keyword evidence="3 6" id="KW-0812">Transmembrane</keyword>
<dbReference type="InterPro" id="IPR010432">
    <property type="entry name" value="RDD"/>
</dbReference>
<dbReference type="GeneID" id="98611728"/>
<comment type="subcellular location">
    <subcellularLocation>
        <location evidence="1">Cell membrane</location>
        <topology evidence="1">Multi-pass membrane protein</topology>
    </subcellularLocation>
</comment>
<protein>
    <submittedName>
        <fullName evidence="8">Putative membrane protein</fullName>
    </submittedName>
</protein>
<evidence type="ECO:0000256" key="4">
    <source>
        <dbReference type="ARBA" id="ARBA00022989"/>
    </source>
</evidence>
<feature type="transmembrane region" description="Helical" evidence="6">
    <location>
        <begin position="35"/>
        <end position="56"/>
    </location>
</feature>
<keyword evidence="5 6" id="KW-0472">Membrane</keyword>
<dbReference type="InterPro" id="IPR051791">
    <property type="entry name" value="Pra-immunoreactive"/>
</dbReference>
<dbReference type="STRING" id="203122.Sde_0008"/>
<dbReference type="AlphaFoldDB" id="Q21PU8"/>